<dbReference type="STRING" id="1465490.SAMN05444277_106160"/>
<name>A0A1I5WFZ0_9BACT</name>
<accession>A0A1I5WFZ0</accession>
<dbReference type="Proteomes" id="UP000199031">
    <property type="component" value="Unassembled WGS sequence"/>
</dbReference>
<evidence type="ECO:0000259" key="1">
    <source>
        <dbReference type="Pfam" id="PF00535"/>
    </source>
</evidence>
<dbReference type="PANTHER" id="PTHR22916:SF3">
    <property type="entry name" value="UDP-GLCNAC:BETAGAL BETA-1,3-N-ACETYLGLUCOSAMINYLTRANSFERASE-LIKE PROTEIN 1"/>
    <property type="match status" value="1"/>
</dbReference>
<keyword evidence="2" id="KW-0808">Transferase</keyword>
<protein>
    <submittedName>
        <fullName evidence="2">Glycosyltransferase involved in cell wall bisynthesis</fullName>
    </submittedName>
</protein>
<proteinExistence type="predicted"/>
<evidence type="ECO:0000313" key="3">
    <source>
        <dbReference type="Proteomes" id="UP000199031"/>
    </source>
</evidence>
<keyword evidence="3" id="KW-1185">Reference proteome</keyword>
<dbReference type="EMBL" id="FOXQ01000006">
    <property type="protein sequence ID" value="SFQ18595.1"/>
    <property type="molecule type" value="Genomic_DNA"/>
</dbReference>
<gene>
    <name evidence="2" type="ORF">SAMN05444277_106160</name>
</gene>
<dbReference type="Gene3D" id="3.90.550.10">
    <property type="entry name" value="Spore Coat Polysaccharide Biosynthesis Protein SpsA, Chain A"/>
    <property type="match status" value="1"/>
</dbReference>
<dbReference type="Pfam" id="PF00535">
    <property type="entry name" value="Glycos_transf_2"/>
    <property type="match status" value="1"/>
</dbReference>
<sequence length="343" mass="39025">MLHENKQGMPLVSVIIPTYNYALYIGDAIESVLRQDYPKTQIEIIVYDDGSVDNTKSIVSNYKDSCNIRYYFQKNKGKAYATQQAITLCNGNYIFNLDADDYYLPDKISKTVAVFESDKNIVHVASAATLVNRIGAVISKEKISKAVLNKPINGTELLHYFLSENILFGGGSTYAARSSVLKKINIPAEIDMYIDEFLLYAVLLHGKSFFIENSLSIWRVHGNNFSVLQSSQQRNIARQERSIGSSAILLKYLNENNFSNYIVRVYAIKHANREMAFKESLGTKNISDILKYLIRIIKLKPSPKIVKRYNIFNRLMPLKLLNGLKYLKGYKKARMDNLPAISE</sequence>
<reference evidence="2 3" key="1">
    <citation type="submission" date="2016-10" db="EMBL/GenBank/DDBJ databases">
        <authorList>
            <person name="de Groot N.N."/>
        </authorList>
    </citation>
    <scope>NUCLEOTIDE SEQUENCE [LARGE SCALE GENOMIC DNA]</scope>
    <source>
        <strain evidence="2 3">DSM 28286</strain>
    </source>
</reference>
<dbReference type="PANTHER" id="PTHR22916">
    <property type="entry name" value="GLYCOSYLTRANSFERASE"/>
    <property type="match status" value="1"/>
</dbReference>
<dbReference type="RefSeq" id="WP_143075833.1">
    <property type="nucleotide sequence ID" value="NZ_FOXQ01000006.1"/>
</dbReference>
<evidence type="ECO:0000313" key="2">
    <source>
        <dbReference type="EMBL" id="SFQ18595.1"/>
    </source>
</evidence>
<dbReference type="GO" id="GO:0016758">
    <property type="term" value="F:hexosyltransferase activity"/>
    <property type="evidence" value="ECO:0007669"/>
    <property type="project" value="UniProtKB-ARBA"/>
</dbReference>
<dbReference type="SUPFAM" id="SSF53448">
    <property type="entry name" value="Nucleotide-diphospho-sugar transferases"/>
    <property type="match status" value="1"/>
</dbReference>
<dbReference type="AlphaFoldDB" id="A0A1I5WFZ0"/>
<organism evidence="2 3">
    <name type="scientific">Parafilimonas terrae</name>
    <dbReference type="NCBI Taxonomy" id="1465490"/>
    <lineage>
        <taxon>Bacteria</taxon>
        <taxon>Pseudomonadati</taxon>
        <taxon>Bacteroidota</taxon>
        <taxon>Chitinophagia</taxon>
        <taxon>Chitinophagales</taxon>
        <taxon>Chitinophagaceae</taxon>
        <taxon>Parafilimonas</taxon>
    </lineage>
</organism>
<feature type="domain" description="Glycosyltransferase 2-like" evidence="1">
    <location>
        <begin position="13"/>
        <end position="127"/>
    </location>
</feature>
<dbReference type="OrthoDB" id="9802649at2"/>
<dbReference type="InterPro" id="IPR001173">
    <property type="entry name" value="Glyco_trans_2-like"/>
</dbReference>
<dbReference type="InterPro" id="IPR029044">
    <property type="entry name" value="Nucleotide-diphossugar_trans"/>
</dbReference>